<dbReference type="Proteomes" id="UP000502345">
    <property type="component" value="Chromosome"/>
</dbReference>
<dbReference type="EMBL" id="CP050124">
    <property type="protein sequence ID" value="QIP39764.1"/>
    <property type="molecule type" value="Genomic_DNA"/>
</dbReference>
<keyword evidence="1" id="KW-0812">Transmembrane</keyword>
<name>A0A6G9CS83_RHOER</name>
<keyword evidence="1" id="KW-1133">Transmembrane helix</keyword>
<protein>
    <submittedName>
        <fullName evidence="3">Uncharacterized protein</fullName>
    </submittedName>
</protein>
<accession>A0A6G9CS83</accession>
<proteinExistence type="predicted"/>
<evidence type="ECO:0000313" key="2">
    <source>
        <dbReference type="EMBL" id="QIP39704.1"/>
    </source>
</evidence>
<dbReference type="EMBL" id="CP050124">
    <property type="protein sequence ID" value="QIP39704.1"/>
    <property type="molecule type" value="Genomic_DNA"/>
</dbReference>
<evidence type="ECO:0000313" key="4">
    <source>
        <dbReference type="Proteomes" id="UP000502345"/>
    </source>
</evidence>
<dbReference type="AlphaFoldDB" id="A0A6G9CS83"/>
<sequence>MSTAELILAVVLVILLPYVVGAAVLTILHYWRRW</sequence>
<reference evidence="3 4" key="1">
    <citation type="submission" date="2020-03" db="EMBL/GenBank/DDBJ databases">
        <title>Screen low temperature-resistant strains for efficient degradation of petroleum hydrocarbons under the low temperature.</title>
        <authorList>
            <person name="Wang Y."/>
            <person name="Chen J."/>
        </authorList>
    </citation>
    <scope>NUCLEOTIDE SEQUENCE [LARGE SCALE GENOMIC DNA]</scope>
    <source>
        <strain evidence="3 4">KB1</strain>
    </source>
</reference>
<keyword evidence="1" id="KW-0472">Membrane</keyword>
<feature type="transmembrane region" description="Helical" evidence="1">
    <location>
        <begin position="6"/>
        <end position="31"/>
    </location>
</feature>
<organism evidence="3 4">
    <name type="scientific">Rhodococcus erythropolis</name>
    <name type="common">Arthrobacter picolinophilus</name>
    <dbReference type="NCBI Taxonomy" id="1833"/>
    <lineage>
        <taxon>Bacteria</taxon>
        <taxon>Bacillati</taxon>
        <taxon>Actinomycetota</taxon>
        <taxon>Actinomycetes</taxon>
        <taxon>Mycobacteriales</taxon>
        <taxon>Nocardiaceae</taxon>
        <taxon>Rhodococcus</taxon>
        <taxon>Rhodococcus erythropolis group</taxon>
    </lineage>
</organism>
<evidence type="ECO:0000313" key="3">
    <source>
        <dbReference type="EMBL" id="QIP39764.1"/>
    </source>
</evidence>
<evidence type="ECO:0000256" key="1">
    <source>
        <dbReference type="SAM" id="Phobius"/>
    </source>
</evidence>
<gene>
    <name evidence="2" type="ORF">G9444_2460</name>
    <name evidence="3" type="ORF">G9444_2520</name>
</gene>